<gene>
    <name evidence="1" type="ORF">ACFPM8_12030</name>
</gene>
<name>A0ABW0MCJ7_9BURK</name>
<reference evidence="2" key="1">
    <citation type="journal article" date="2019" name="Int. J. Syst. Evol. Microbiol.">
        <title>The Global Catalogue of Microorganisms (GCM) 10K type strain sequencing project: providing services to taxonomists for standard genome sequencing and annotation.</title>
        <authorList>
            <consortium name="The Broad Institute Genomics Platform"/>
            <consortium name="The Broad Institute Genome Sequencing Center for Infectious Disease"/>
            <person name="Wu L."/>
            <person name="Ma J."/>
        </authorList>
    </citation>
    <scope>NUCLEOTIDE SEQUENCE [LARGE SCALE GENOMIC DNA]</scope>
    <source>
        <strain evidence="2">JCM 17066</strain>
    </source>
</reference>
<evidence type="ECO:0000313" key="1">
    <source>
        <dbReference type="EMBL" id="MFC5474682.1"/>
    </source>
</evidence>
<dbReference type="InterPro" id="IPR006597">
    <property type="entry name" value="Sel1-like"/>
</dbReference>
<sequence>MNFNAHKVPDDQSITEHNLFERANQEWDAGNVEKAFELFNLAASEGDTYALNSIGYFFDHGIGMSKDREKALSWYRKAAKSGDSCAYSNIGLVHRDSGNIRRAKFWLSKAVDEGDGDAALELAKLHLQGPSKRSRELAMKYLQVASKSDSITQASREEAELLLKDVARI</sequence>
<dbReference type="SMART" id="SM00671">
    <property type="entry name" value="SEL1"/>
    <property type="match status" value="4"/>
</dbReference>
<dbReference type="InterPro" id="IPR050767">
    <property type="entry name" value="Sel1_AlgK"/>
</dbReference>
<proteinExistence type="predicted"/>
<dbReference type="PANTHER" id="PTHR11102:SF160">
    <property type="entry name" value="ERAD-ASSOCIATED E3 UBIQUITIN-PROTEIN LIGASE COMPONENT HRD3"/>
    <property type="match status" value="1"/>
</dbReference>
<dbReference type="InterPro" id="IPR011990">
    <property type="entry name" value="TPR-like_helical_dom_sf"/>
</dbReference>
<dbReference type="Pfam" id="PF08238">
    <property type="entry name" value="Sel1"/>
    <property type="match status" value="4"/>
</dbReference>
<dbReference type="Gene3D" id="1.25.40.10">
    <property type="entry name" value="Tetratricopeptide repeat domain"/>
    <property type="match status" value="1"/>
</dbReference>
<evidence type="ECO:0000313" key="2">
    <source>
        <dbReference type="Proteomes" id="UP001596045"/>
    </source>
</evidence>
<dbReference type="RefSeq" id="WP_378997790.1">
    <property type="nucleotide sequence ID" value="NZ_JBHSMT010000021.1"/>
</dbReference>
<protein>
    <submittedName>
        <fullName evidence="1">Tetratricopeptide repeat protein</fullName>
    </submittedName>
</protein>
<dbReference type="SUPFAM" id="SSF81901">
    <property type="entry name" value="HCP-like"/>
    <property type="match status" value="1"/>
</dbReference>
<organism evidence="1 2">
    <name type="scientific">Paraherbaspirillum soli</name>
    <dbReference type="NCBI Taxonomy" id="631222"/>
    <lineage>
        <taxon>Bacteria</taxon>
        <taxon>Pseudomonadati</taxon>
        <taxon>Pseudomonadota</taxon>
        <taxon>Betaproteobacteria</taxon>
        <taxon>Burkholderiales</taxon>
        <taxon>Oxalobacteraceae</taxon>
        <taxon>Paraherbaspirillum</taxon>
    </lineage>
</organism>
<keyword evidence="2" id="KW-1185">Reference proteome</keyword>
<comment type="caution">
    <text evidence="1">The sequence shown here is derived from an EMBL/GenBank/DDBJ whole genome shotgun (WGS) entry which is preliminary data.</text>
</comment>
<dbReference type="PANTHER" id="PTHR11102">
    <property type="entry name" value="SEL-1-LIKE PROTEIN"/>
    <property type="match status" value="1"/>
</dbReference>
<dbReference type="Proteomes" id="UP001596045">
    <property type="component" value="Unassembled WGS sequence"/>
</dbReference>
<dbReference type="EMBL" id="JBHSMT010000021">
    <property type="protein sequence ID" value="MFC5474682.1"/>
    <property type="molecule type" value="Genomic_DNA"/>
</dbReference>
<accession>A0ABW0MCJ7</accession>